<dbReference type="InterPro" id="IPR053728">
    <property type="entry name" value="Alginate_Permeability_Chnl"/>
</dbReference>
<dbReference type="Proteomes" id="UP000006048">
    <property type="component" value="Chromosome"/>
</dbReference>
<feature type="domain" description="Alginate export" evidence="2">
    <location>
        <begin position="103"/>
        <end position="520"/>
    </location>
</feature>
<dbReference type="KEGG" id="tpx:Turpa_3735"/>
<accession>I4BAR2</accession>
<dbReference type="RefSeq" id="WP_014804846.1">
    <property type="nucleotide sequence ID" value="NC_018020.1"/>
</dbReference>
<keyword evidence="1" id="KW-0732">Signal</keyword>
<gene>
    <name evidence="3" type="ordered locus">Turpa_3735</name>
</gene>
<name>I4BAR2_TURPD</name>
<evidence type="ECO:0000256" key="1">
    <source>
        <dbReference type="SAM" id="SignalP"/>
    </source>
</evidence>
<organism evidence="3 4">
    <name type="scientific">Turneriella parva (strain ATCC BAA-1111 / DSM 21527 / NCTC 11395 / H)</name>
    <name type="common">Leptospira parva</name>
    <dbReference type="NCBI Taxonomy" id="869212"/>
    <lineage>
        <taxon>Bacteria</taxon>
        <taxon>Pseudomonadati</taxon>
        <taxon>Spirochaetota</taxon>
        <taxon>Spirochaetia</taxon>
        <taxon>Leptospirales</taxon>
        <taxon>Leptospiraceae</taxon>
        <taxon>Turneriella</taxon>
    </lineage>
</organism>
<dbReference type="Pfam" id="PF13372">
    <property type="entry name" value="Alginate_exp"/>
    <property type="match status" value="1"/>
</dbReference>
<sequence>MKKILKRIGAFAVLGVIMAQSLTAQNKPAGVKAQAATEVAGSDIEEIPPEVSDAEKNAATIEVRDSYYVERRSYGTKRIDGTKPEYVVRLNETGIGVFKNVDWLVAGLDYRYRHEYRYNDLRRPNATAVTGPNGVQPETDTPVLLRTRLFLKVENILDPFRVTVEVEDARRYPFWNPADDPTKNQRQPPYARDDRDFNSVEPIQAFGELYFKNLFGYDRPLHVRVGRQAFEFLDRRLIGLNEWRNTTNTFQGVRTTIGQEKNNWYLELLAFQPLVRYLDKLDQPQGKQWFYGAILSIQEWSQVATIQPYYLGLQQDGQSPTKENPELLQRDFQNIHTAGIRAYAVLGKSGFDYDVSYTNQWGTDALRANAQERNQNAFYATAELGYTFNHSWKPRLGAFYGYVSGDLDRNDQTQNRFNRLFGFARPWSSHDYFQLENLNTPKIVLEFEPFEKLKIDTAYAQYWVASPKDRWNNSGILNTASAAGNVNTDTKIGDEYNLRIRYPFPHLKVNVGYAYFKPGSYTTKFLRGGDSHFAYLEVSAVLLEKAN</sequence>
<dbReference type="PATRIC" id="fig|869212.3.peg.3763"/>
<dbReference type="InterPro" id="IPR025388">
    <property type="entry name" value="Alginate_export_dom"/>
</dbReference>
<feature type="chain" id="PRO_5003686667" description="Alginate export domain-containing protein" evidence="1">
    <location>
        <begin position="25"/>
        <end position="547"/>
    </location>
</feature>
<evidence type="ECO:0000313" key="4">
    <source>
        <dbReference type="Proteomes" id="UP000006048"/>
    </source>
</evidence>
<dbReference type="OrthoDB" id="9764666at2"/>
<dbReference type="EMBL" id="CP002959">
    <property type="protein sequence ID" value="AFM14369.1"/>
    <property type="molecule type" value="Genomic_DNA"/>
</dbReference>
<dbReference type="STRING" id="869212.Turpa_3735"/>
<keyword evidence="4" id="KW-1185">Reference proteome</keyword>
<evidence type="ECO:0000313" key="3">
    <source>
        <dbReference type="EMBL" id="AFM14369.1"/>
    </source>
</evidence>
<proteinExistence type="predicted"/>
<dbReference type="AlphaFoldDB" id="I4BAR2"/>
<dbReference type="HOGENOM" id="CLU_492448_0_0_12"/>
<protein>
    <recommendedName>
        <fullName evidence="2">Alginate export domain-containing protein</fullName>
    </recommendedName>
</protein>
<evidence type="ECO:0000259" key="2">
    <source>
        <dbReference type="Pfam" id="PF13372"/>
    </source>
</evidence>
<dbReference type="Gene3D" id="2.40.160.100">
    <property type="match status" value="1"/>
</dbReference>
<reference evidence="3 4" key="1">
    <citation type="submission" date="2012-06" db="EMBL/GenBank/DDBJ databases">
        <title>The complete chromosome of genome of Turneriella parva DSM 21527.</title>
        <authorList>
            <consortium name="US DOE Joint Genome Institute (JGI-PGF)"/>
            <person name="Lucas S."/>
            <person name="Han J."/>
            <person name="Lapidus A."/>
            <person name="Bruce D."/>
            <person name="Goodwin L."/>
            <person name="Pitluck S."/>
            <person name="Peters L."/>
            <person name="Kyrpides N."/>
            <person name="Mavromatis K."/>
            <person name="Ivanova N."/>
            <person name="Mikhailova N."/>
            <person name="Chertkov O."/>
            <person name="Detter J.C."/>
            <person name="Tapia R."/>
            <person name="Han C."/>
            <person name="Land M."/>
            <person name="Hauser L."/>
            <person name="Markowitz V."/>
            <person name="Cheng J.-F."/>
            <person name="Hugenholtz P."/>
            <person name="Woyke T."/>
            <person name="Wu D."/>
            <person name="Gronow S."/>
            <person name="Wellnitz S."/>
            <person name="Brambilla E."/>
            <person name="Klenk H.-P."/>
            <person name="Eisen J.A."/>
        </authorList>
    </citation>
    <scope>NUCLEOTIDE SEQUENCE [LARGE SCALE GENOMIC DNA]</scope>
    <source>
        <strain evidence="4">ATCC BAA-1111 / DSM 21527 / NCTC 11395 / H</strain>
    </source>
</reference>
<feature type="signal peptide" evidence="1">
    <location>
        <begin position="1"/>
        <end position="24"/>
    </location>
</feature>